<dbReference type="SMART" id="SM01374">
    <property type="entry name" value="Ribosomal_L14"/>
    <property type="match status" value="1"/>
</dbReference>
<proteinExistence type="inferred from homology"/>
<dbReference type="InterPro" id="IPR005745">
    <property type="entry name" value="Ribosomal_uL14_bac-type"/>
</dbReference>
<dbReference type="InterPro" id="IPR019972">
    <property type="entry name" value="Ribosomal_uL14_CS"/>
</dbReference>
<dbReference type="NCBIfam" id="TIGR01067">
    <property type="entry name" value="rplN_bact"/>
    <property type="match status" value="1"/>
</dbReference>
<dbReference type="PANTHER" id="PTHR11761">
    <property type="entry name" value="50S/60S RIBOSOMAL PROTEIN L14/L23"/>
    <property type="match status" value="1"/>
</dbReference>
<reference evidence="7" key="1">
    <citation type="journal article" date="2019" name="G3 (Bethesda)">
        <title>Genome Assemblies of Two Rare Opportunistic Yeast Pathogens: Diutina rugosa (syn. Candida rugosa) and Trichomonascus ciferrii (syn. Candida ciferrii).</title>
        <authorList>
            <person name="Mixao V."/>
            <person name="Saus E."/>
            <person name="Hansen A.P."/>
            <person name="Lass-Florl C."/>
            <person name="Gabaldon T."/>
        </authorList>
    </citation>
    <scope>NUCLEOTIDE SEQUENCE</scope>
    <source>
        <strain evidence="7">CBS 4856</strain>
    </source>
</reference>
<dbReference type="Proteomes" id="UP000761534">
    <property type="component" value="Unassembled WGS sequence"/>
</dbReference>
<dbReference type="PROSITE" id="PS00049">
    <property type="entry name" value="RIBOSOMAL_L14"/>
    <property type="match status" value="1"/>
</dbReference>
<dbReference type="GO" id="GO:0006412">
    <property type="term" value="P:translation"/>
    <property type="evidence" value="ECO:0007669"/>
    <property type="project" value="InterPro"/>
</dbReference>
<dbReference type="GO" id="GO:0005762">
    <property type="term" value="C:mitochondrial large ribosomal subunit"/>
    <property type="evidence" value="ECO:0007669"/>
    <property type="project" value="TreeGrafter"/>
</dbReference>
<evidence type="ECO:0000313" key="8">
    <source>
        <dbReference type="Proteomes" id="UP000761534"/>
    </source>
</evidence>
<dbReference type="PANTHER" id="PTHR11761:SF3">
    <property type="entry name" value="LARGE RIBOSOMAL SUBUNIT PROTEIN UL14M"/>
    <property type="match status" value="1"/>
</dbReference>
<evidence type="ECO:0000256" key="6">
    <source>
        <dbReference type="RuleBase" id="RU003949"/>
    </source>
</evidence>
<dbReference type="OrthoDB" id="274765at2759"/>
<dbReference type="InterPro" id="IPR036853">
    <property type="entry name" value="Ribosomal_uL14_sf"/>
</dbReference>
<evidence type="ECO:0000313" key="7">
    <source>
        <dbReference type="EMBL" id="KAA8906487.1"/>
    </source>
</evidence>
<gene>
    <name evidence="7" type="ORF">TRICI_005152</name>
</gene>
<dbReference type="GO" id="GO:0070180">
    <property type="term" value="F:large ribosomal subunit rRNA binding"/>
    <property type="evidence" value="ECO:0007669"/>
    <property type="project" value="TreeGrafter"/>
</dbReference>
<evidence type="ECO:0000256" key="3">
    <source>
        <dbReference type="ARBA" id="ARBA00023274"/>
    </source>
</evidence>
<dbReference type="HAMAP" id="MF_01367">
    <property type="entry name" value="Ribosomal_uL14"/>
    <property type="match status" value="1"/>
</dbReference>
<organism evidence="7 8">
    <name type="scientific">Trichomonascus ciferrii</name>
    <dbReference type="NCBI Taxonomy" id="44093"/>
    <lineage>
        <taxon>Eukaryota</taxon>
        <taxon>Fungi</taxon>
        <taxon>Dikarya</taxon>
        <taxon>Ascomycota</taxon>
        <taxon>Saccharomycotina</taxon>
        <taxon>Dipodascomycetes</taxon>
        <taxon>Dipodascales</taxon>
        <taxon>Trichomonascaceae</taxon>
        <taxon>Trichomonascus</taxon>
        <taxon>Trichomonascus ciferrii complex</taxon>
    </lineage>
</organism>
<comment type="function">
    <text evidence="4">Component of the mitochondrial ribosome (mitoribosome), a dedicated translation machinery responsible for the synthesis of mitochondrial genome-encoded proteins, including at least some of the essential transmembrane subunits of the mitochondrial respiratory chain. The mitoribosomes are attached to the mitochondrial inner membrane and translation products are cotranslationally integrated into the membrane.</text>
</comment>
<evidence type="ECO:0000256" key="2">
    <source>
        <dbReference type="ARBA" id="ARBA00022980"/>
    </source>
</evidence>
<dbReference type="VEuPathDB" id="FungiDB:TRICI_005152"/>
<dbReference type="SUPFAM" id="SSF50193">
    <property type="entry name" value="Ribosomal protein L14"/>
    <property type="match status" value="1"/>
</dbReference>
<keyword evidence="8" id="KW-1185">Reference proteome</keyword>
<name>A0A642UVU9_9ASCO</name>
<accession>A0A642UVU9</accession>
<evidence type="ECO:0000256" key="4">
    <source>
        <dbReference type="ARBA" id="ARBA00037226"/>
    </source>
</evidence>
<protein>
    <recommendedName>
        <fullName evidence="5">Large ribosomal subunit protein uL14m</fullName>
    </recommendedName>
</protein>
<keyword evidence="3 6" id="KW-0687">Ribonucleoprotein</keyword>
<dbReference type="FunFam" id="2.40.150.20:FF:000005">
    <property type="entry name" value="50S ribosomal protein L14"/>
    <property type="match status" value="1"/>
</dbReference>
<dbReference type="EMBL" id="SWFS01000396">
    <property type="protein sequence ID" value="KAA8906487.1"/>
    <property type="molecule type" value="Genomic_DNA"/>
</dbReference>
<dbReference type="InterPro" id="IPR000218">
    <property type="entry name" value="Ribosomal_uL14"/>
</dbReference>
<dbReference type="AlphaFoldDB" id="A0A642UVU9"/>
<keyword evidence="2 6" id="KW-0689">Ribosomal protein</keyword>
<dbReference type="Gene3D" id="2.40.150.20">
    <property type="entry name" value="Ribosomal protein L14"/>
    <property type="match status" value="1"/>
</dbReference>
<dbReference type="Pfam" id="PF00238">
    <property type="entry name" value="Ribosomal_L14"/>
    <property type="match status" value="1"/>
</dbReference>
<comment type="similarity">
    <text evidence="1 6">Belongs to the universal ribosomal protein uL14 family.</text>
</comment>
<dbReference type="GO" id="GO:0003735">
    <property type="term" value="F:structural constituent of ribosome"/>
    <property type="evidence" value="ECO:0007669"/>
    <property type="project" value="InterPro"/>
</dbReference>
<evidence type="ECO:0000256" key="1">
    <source>
        <dbReference type="ARBA" id="ARBA00010745"/>
    </source>
</evidence>
<sequence length="116" mass="12563">MMVECIKVLKKGPTTPARIGDKIVVVVQKAKPVPPNLTGQAASQRVRKGDIRHAVVVRTKYPTRRPDGSTISFQDNACVLLQKSGEPVGTRVSGLVAKELKDKGFNKIVSLSPRTC</sequence>
<dbReference type="CDD" id="cd00337">
    <property type="entry name" value="Ribosomal_uL14"/>
    <property type="match status" value="1"/>
</dbReference>
<evidence type="ECO:0000256" key="5">
    <source>
        <dbReference type="ARBA" id="ARBA00040118"/>
    </source>
</evidence>
<comment type="caution">
    <text evidence="7">The sequence shown here is derived from an EMBL/GenBank/DDBJ whole genome shotgun (WGS) entry which is preliminary data.</text>
</comment>